<organism evidence="2 3">
    <name type="scientific">Brachionus plicatilis</name>
    <name type="common">Marine rotifer</name>
    <name type="synonym">Brachionus muelleri</name>
    <dbReference type="NCBI Taxonomy" id="10195"/>
    <lineage>
        <taxon>Eukaryota</taxon>
        <taxon>Metazoa</taxon>
        <taxon>Spiralia</taxon>
        <taxon>Gnathifera</taxon>
        <taxon>Rotifera</taxon>
        <taxon>Eurotatoria</taxon>
        <taxon>Monogononta</taxon>
        <taxon>Pseudotrocha</taxon>
        <taxon>Ploima</taxon>
        <taxon>Brachionidae</taxon>
        <taxon>Brachionus</taxon>
    </lineage>
</organism>
<dbReference type="AlphaFoldDB" id="A0A3M7QSP4"/>
<feature type="non-terminal residue" evidence="2">
    <location>
        <position position="316"/>
    </location>
</feature>
<feature type="compositionally biased region" description="Polar residues" evidence="1">
    <location>
        <begin position="104"/>
        <end position="142"/>
    </location>
</feature>
<feature type="compositionally biased region" description="Basic and acidic residues" evidence="1">
    <location>
        <begin position="80"/>
        <end position="91"/>
    </location>
</feature>
<dbReference type="EMBL" id="REGN01005185">
    <property type="protein sequence ID" value="RNA14457.1"/>
    <property type="molecule type" value="Genomic_DNA"/>
</dbReference>
<evidence type="ECO:0000256" key="1">
    <source>
        <dbReference type="SAM" id="MobiDB-lite"/>
    </source>
</evidence>
<sequence>MSRLKNKSDNKAPKSPNESMYLRNIAESVKFRDPRLLKKMNVNHDSEFLPNDESEKENIPTNAQNKAKSRHSSDLCKNMAKTDEKRNEKSKKATFSKSFDRNKSINNENSLNLVSGQPQSVRKISKPSNPENQDSEKSCSQINKRKNSLILEEFNKSMVDENYDSNSKKQKNSHDSDIEEIDDLIVIENTDFKTQNIKDLKLDSFSNSNGFNIGYQEIYPKKKFKNNSTQFNSTVIHSQLPIRPVEFFQQPPQFNALNQMNPYCPSYFYNPFYQQQMHPLMNGRIFTFNFFNSGDSFVRNQPHMSTFFPFPTFESS</sequence>
<proteinExistence type="predicted"/>
<gene>
    <name evidence="2" type="ORF">BpHYR1_035825</name>
</gene>
<evidence type="ECO:0000313" key="2">
    <source>
        <dbReference type="EMBL" id="RNA14457.1"/>
    </source>
</evidence>
<comment type="caution">
    <text evidence="2">The sequence shown here is derived from an EMBL/GenBank/DDBJ whole genome shotgun (WGS) entry which is preliminary data.</text>
</comment>
<feature type="region of interest" description="Disordered" evidence="1">
    <location>
        <begin position="1"/>
        <end position="23"/>
    </location>
</feature>
<keyword evidence="3" id="KW-1185">Reference proteome</keyword>
<evidence type="ECO:0000313" key="3">
    <source>
        <dbReference type="Proteomes" id="UP000276133"/>
    </source>
</evidence>
<name>A0A3M7QSP4_BRAPC</name>
<feature type="region of interest" description="Disordered" evidence="1">
    <location>
        <begin position="42"/>
        <end position="142"/>
    </location>
</feature>
<feature type="compositionally biased region" description="Basic and acidic residues" evidence="1">
    <location>
        <begin position="1"/>
        <end position="12"/>
    </location>
</feature>
<protein>
    <submittedName>
        <fullName evidence="2">Uncharacterized protein</fullName>
    </submittedName>
</protein>
<reference evidence="2 3" key="1">
    <citation type="journal article" date="2018" name="Sci. Rep.">
        <title>Genomic signatures of local adaptation to the degree of environmental predictability in rotifers.</title>
        <authorList>
            <person name="Franch-Gras L."/>
            <person name="Hahn C."/>
            <person name="Garcia-Roger E.M."/>
            <person name="Carmona M.J."/>
            <person name="Serra M."/>
            <person name="Gomez A."/>
        </authorList>
    </citation>
    <scope>NUCLEOTIDE SEQUENCE [LARGE SCALE GENOMIC DNA]</scope>
    <source>
        <strain evidence="2">HYR1</strain>
    </source>
</reference>
<accession>A0A3M7QSP4</accession>
<dbReference type="Proteomes" id="UP000276133">
    <property type="component" value="Unassembled WGS sequence"/>
</dbReference>